<dbReference type="EMBL" id="VEPZ02001652">
    <property type="protein sequence ID" value="KAE8664391.1"/>
    <property type="molecule type" value="Genomic_DNA"/>
</dbReference>
<dbReference type="Proteomes" id="UP000436088">
    <property type="component" value="Unassembled WGS sequence"/>
</dbReference>
<dbReference type="InterPro" id="IPR044174">
    <property type="entry name" value="BC10-like"/>
</dbReference>
<gene>
    <name evidence="1" type="ORF">F3Y22_tig00112800pilonHSYRG00106</name>
</gene>
<keyword evidence="2" id="KW-1185">Reference proteome</keyword>
<comment type="caution">
    <text evidence="1">The sequence shown here is derived from an EMBL/GenBank/DDBJ whole genome shotgun (WGS) entry which is preliminary data.</text>
</comment>
<dbReference type="AlphaFoldDB" id="A0A6A2WU29"/>
<dbReference type="GO" id="GO:0016757">
    <property type="term" value="F:glycosyltransferase activity"/>
    <property type="evidence" value="ECO:0007669"/>
    <property type="project" value="InterPro"/>
</dbReference>
<sequence length="181" mass="20965">MQTRSGSVGSLEEGKEPVVTTRATQFKTPPLRSVITTVKSNFVTCDEKPDNSLDRWRKPPSNLLHSMSDKELFWRASFAPRIKKYPFRRVPKIAFMFLTKGPLPLSPLWERFLMAMKAVILSMFIHCHRSRPSFHHLPCFTGDISRVRCSLTVEEVLACRIPRLHKRLRHAHSHTNVYPEV</sequence>
<dbReference type="PANTHER" id="PTHR31042">
    <property type="entry name" value="CORE-2/I-BRANCHING BETA-1,6-N-ACETYLGLUCOSAMINYLTRANSFERASE FAMILY PROTEIN-RELATED"/>
    <property type="match status" value="1"/>
</dbReference>
<dbReference type="PANTHER" id="PTHR31042:SF8">
    <property type="entry name" value="CORE-2_I-BRANCHING BETA-1,6-N-ACETYLGLUCOSAMINYLTRANSFERASE FAMILY PROTEIN"/>
    <property type="match status" value="1"/>
</dbReference>
<evidence type="ECO:0000313" key="1">
    <source>
        <dbReference type="EMBL" id="KAE8664391.1"/>
    </source>
</evidence>
<name>A0A6A2WU29_HIBSY</name>
<reference evidence="1" key="1">
    <citation type="submission" date="2019-09" db="EMBL/GenBank/DDBJ databases">
        <title>Draft genome information of white flower Hibiscus syriacus.</title>
        <authorList>
            <person name="Kim Y.-M."/>
        </authorList>
    </citation>
    <scope>NUCLEOTIDE SEQUENCE [LARGE SCALE GENOMIC DNA]</scope>
    <source>
        <strain evidence="1">YM2019G1</strain>
    </source>
</reference>
<proteinExistence type="predicted"/>
<protein>
    <submittedName>
        <fullName evidence="1">UPF0587</fullName>
    </submittedName>
</protein>
<evidence type="ECO:0000313" key="2">
    <source>
        <dbReference type="Proteomes" id="UP000436088"/>
    </source>
</evidence>
<organism evidence="1 2">
    <name type="scientific">Hibiscus syriacus</name>
    <name type="common">Rose of Sharon</name>
    <dbReference type="NCBI Taxonomy" id="106335"/>
    <lineage>
        <taxon>Eukaryota</taxon>
        <taxon>Viridiplantae</taxon>
        <taxon>Streptophyta</taxon>
        <taxon>Embryophyta</taxon>
        <taxon>Tracheophyta</taxon>
        <taxon>Spermatophyta</taxon>
        <taxon>Magnoliopsida</taxon>
        <taxon>eudicotyledons</taxon>
        <taxon>Gunneridae</taxon>
        <taxon>Pentapetalae</taxon>
        <taxon>rosids</taxon>
        <taxon>malvids</taxon>
        <taxon>Malvales</taxon>
        <taxon>Malvaceae</taxon>
        <taxon>Malvoideae</taxon>
        <taxon>Hibiscus</taxon>
    </lineage>
</organism>
<accession>A0A6A2WU29</accession>